<feature type="chain" id="PRO_5042988176" evidence="2">
    <location>
        <begin position="32"/>
        <end position="156"/>
    </location>
</feature>
<evidence type="ECO:0000256" key="2">
    <source>
        <dbReference type="SAM" id="SignalP"/>
    </source>
</evidence>
<gene>
    <name evidence="3" type="ORF">V8G54_026884</name>
</gene>
<feature type="region of interest" description="Disordered" evidence="1">
    <location>
        <begin position="79"/>
        <end position="156"/>
    </location>
</feature>
<feature type="signal peptide" evidence="2">
    <location>
        <begin position="1"/>
        <end position="31"/>
    </location>
</feature>
<dbReference type="AlphaFoldDB" id="A0AAQ3N1M0"/>
<feature type="compositionally biased region" description="Basic residues" evidence="1">
    <location>
        <begin position="126"/>
        <end position="146"/>
    </location>
</feature>
<accession>A0AAQ3N1M0</accession>
<sequence>MGSSRCFIVNMTFLLTLFIITSDLCMMKTEARGPIYRLPCDNNQQCQAGCRNPNCGCAAVCIEHVCQCPHLTSTHTDIIKSPHLAPPPHHHQAPPPHHHNPPHHHPHHHHASPPHHHQPPHQAPPPHHHPNHHHASPPHHHKHHHQAPPPHHPSSN</sequence>
<keyword evidence="2" id="KW-0732">Signal</keyword>
<name>A0AAQ3N1M0_VIGMU</name>
<protein>
    <submittedName>
        <fullName evidence="3">Uncharacterized protein</fullName>
    </submittedName>
</protein>
<dbReference type="Proteomes" id="UP001374535">
    <property type="component" value="Chromosome 8"/>
</dbReference>
<evidence type="ECO:0000256" key="1">
    <source>
        <dbReference type="SAM" id="MobiDB-lite"/>
    </source>
</evidence>
<reference evidence="3 4" key="1">
    <citation type="journal article" date="2023" name="Life. Sci Alliance">
        <title>Evolutionary insights into 3D genome organization and epigenetic landscape of Vigna mungo.</title>
        <authorList>
            <person name="Junaid A."/>
            <person name="Singh B."/>
            <person name="Bhatia S."/>
        </authorList>
    </citation>
    <scope>NUCLEOTIDE SEQUENCE [LARGE SCALE GENOMIC DNA]</scope>
    <source>
        <strain evidence="3">Urdbean</strain>
    </source>
</reference>
<evidence type="ECO:0000313" key="3">
    <source>
        <dbReference type="EMBL" id="WVZ00815.1"/>
    </source>
</evidence>
<proteinExistence type="predicted"/>
<keyword evidence="4" id="KW-1185">Reference proteome</keyword>
<feature type="compositionally biased region" description="Pro residues" evidence="1">
    <location>
        <begin position="147"/>
        <end position="156"/>
    </location>
</feature>
<organism evidence="3 4">
    <name type="scientific">Vigna mungo</name>
    <name type="common">Black gram</name>
    <name type="synonym">Phaseolus mungo</name>
    <dbReference type="NCBI Taxonomy" id="3915"/>
    <lineage>
        <taxon>Eukaryota</taxon>
        <taxon>Viridiplantae</taxon>
        <taxon>Streptophyta</taxon>
        <taxon>Embryophyta</taxon>
        <taxon>Tracheophyta</taxon>
        <taxon>Spermatophyta</taxon>
        <taxon>Magnoliopsida</taxon>
        <taxon>eudicotyledons</taxon>
        <taxon>Gunneridae</taxon>
        <taxon>Pentapetalae</taxon>
        <taxon>rosids</taxon>
        <taxon>fabids</taxon>
        <taxon>Fabales</taxon>
        <taxon>Fabaceae</taxon>
        <taxon>Papilionoideae</taxon>
        <taxon>50 kb inversion clade</taxon>
        <taxon>NPAAA clade</taxon>
        <taxon>indigoferoid/millettioid clade</taxon>
        <taxon>Phaseoleae</taxon>
        <taxon>Vigna</taxon>
    </lineage>
</organism>
<feature type="compositionally biased region" description="Basic residues" evidence="1">
    <location>
        <begin position="88"/>
        <end position="119"/>
    </location>
</feature>
<evidence type="ECO:0000313" key="4">
    <source>
        <dbReference type="Proteomes" id="UP001374535"/>
    </source>
</evidence>
<dbReference type="EMBL" id="CP144693">
    <property type="protein sequence ID" value="WVZ00815.1"/>
    <property type="molecule type" value="Genomic_DNA"/>
</dbReference>